<dbReference type="InterPro" id="IPR038063">
    <property type="entry name" value="Transpep_catalytic_dom"/>
</dbReference>
<evidence type="ECO:0000256" key="4">
    <source>
        <dbReference type="ARBA" id="ARBA00022984"/>
    </source>
</evidence>
<feature type="domain" description="L,D-TPase catalytic" evidence="9">
    <location>
        <begin position="364"/>
        <end position="484"/>
    </location>
</feature>
<dbReference type="PROSITE" id="PS52029">
    <property type="entry name" value="LD_TPASE"/>
    <property type="match status" value="1"/>
</dbReference>
<keyword evidence="3 6" id="KW-0133">Cell shape</keyword>
<name>A0ABR7GE03_9FIRM</name>
<proteinExistence type="predicted"/>
<evidence type="ECO:0000256" key="6">
    <source>
        <dbReference type="PROSITE-ProRule" id="PRU01373"/>
    </source>
</evidence>
<dbReference type="Pfam" id="PF12229">
    <property type="entry name" value="PG_binding_4"/>
    <property type="match status" value="2"/>
</dbReference>
<evidence type="ECO:0000256" key="5">
    <source>
        <dbReference type="ARBA" id="ARBA00023316"/>
    </source>
</evidence>
<dbReference type="CDD" id="cd16913">
    <property type="entry name" value="YkuD_like"/>
    <property type="match status" value="1"/>
</dbReference>
<dbReference type="SUPFAM" id="SSF141523">
    <property type="entry name" value="L,D-transpeptidase catalytic domain-like"/>
    <property type="match status" value="1"/>
</dbReference>
<evidence type="ECO:0000256" key="7">
    <source>
        <dbReference type="SAM" id="MobiDB-lite"/>
    </source>
</evidence>
<feature type="region of interest" description="Disordered" evidence="7">
    <location>
        <begin position="1"/>
        <end position="23"/>
    </location>
</feature>
<dbReference type="Gene3D" id="3.10.20.800">
    <property type="match status" value="1"/>
</dbReference>
<sequence length="627" mass="68020">MLKLFSKKGEETDAPSTVETSTEEKKNVDKKKIAIIGGSVLGALLIVFVGFGIFFQSHFFFRSTVNGVKASAASETTMKTRLQDAAKGYDLTVVDSEGDKETLSSDELGLKIDISDKKIKTLLKKQNGFLWVYRLFVPAEYMDDALVSCDTDTLEKNVAKLSCVTNQDVKATENAKVSYKDGSFVVTKEVYGTEIEVEKLNKKVEQAALSLQKTLDLTKDKCYKQPKYTEDSKEVKKLIKTLNGYLDTKITYQIGSATESVPKDTIGTWLSGDDDMQPAFDTEKMKEFVSTMSKKYDTYGQPKQLATQYGVTVTVPGGNYGWRIDKDGEVAQLTEDLKGGKDVSRDFVYQYTAASHDGNDYGNSYVEINRTAQHVYLVVNGSVVMDTPCVTGNPNNGHVTPCGAFRITYCERNAILKGANYRTPVSYWMPFNGDIGLHDATWQKSFGGQRYREGYGSHGCVNLPLSAAGTIFSYVQAGFPVLMYDLAGTETVDSLTQQQADACKNAINAIGSVTVDSGAAISAARSSYDALKDSGKACVDNYQVLVDAENAYANIWAGIAQQADADAQNQANTVIALIDQIGTPVTANSKAAIDAAQNAYNGLSDAAKAKVSNKAVLDAAVAAYNAL</sequence>
<dbReference type="Proteomes" id="UP000643810">
    <property type="component" value="Unassembled WGS sequence"/>
</dbReference>
<keyword evidence="8" id="KW-1133">Transmembrane helix</keyword>
<dbReference type="InterPro" id="IPR022029">
    <property type="entry name" value="YoaR-like_PG-bd"/>
</dbReference>
<dbReference type="InterPro" id="IPR005490">
    <property type="entry name" value="LD_TPept_cat_dom"/>
</dbReference>
<evidence type="ECO:0000259" key="9">
    <source>
        <dbReference type="PROSITE" id="PS52029"/>
    </source>
</evidence>
<feature type="active site" description="Nucleophile" evidence="6">
    <location>
        <position position="460"/>
    </location>
</feature>
<keyword evidence="8" id="KW-0472">Membrane</keyword>
<keyword evidence="4 6" id="KW-0573">Peptidoglycan synthesis</keyword>
<dbReference type="RefSeq" id="WP_186853895.1">
    <property type="nucleotide sequence ID" value="NZ_JACOPG010000001.1"/>
</dbReference>
<comment type="pathway">
    <text evidence="1 6">Cell wall biogenesis; peptidoglycan biosynthesis.</text>
</comment>
<accession>A0ABR7GE03</accession>
<dbReference type="PANTHER" id="PTHR30582">
    <property type="entry name" value="L,D-TRANSPEPTIDASE"/>
    <property type="match status" value="1"/>
</dbReference>
<evidence type="ECO:0000256" key="3">
    <source>
        <dbReference type="ARBA" id="ARBA00022960"/>
    </source>
</evidence>
<keyword evidence="8" id="KW-0812">Transmembrane</keyword>
<evidence type="ECO:0000313" key="11">
    <source>
        <dbReference type="Proteomes" id="UP000643810"/>
    </source>
</evidence>
<keyword evidence="11" id="KW-1185">Reference proteome</keyword>
<evidence type="ECO:0000256" key="8">
    <source>
        <dbReference type="SAM" id="Phobius"/>
    </source>
</evidence>
<dbReference type="Pfam" id="PF03734">
    <property type="entry name" value="YkuD"/>
    <property type="match status" value="1"/>
</dbReference>
<gene>
    <name evidence="10" type="ORF">H8R94_03415</name>
</gene>
<comment type="caution">
    <text evidence="10">The sequence shown here is derived from an EMBL/GenBank/DDBJ whole genome shotgun (WGS) entry which is preliminary data.</text>
</comment>
<feature type="active site" description="Proton donor/acceptor" evidence="6">
    <location>
        <position position="438"/>
    </location>
</feature>
<dbReference type="InterPro" id="IPR050979">
    <property type="entry name" value="LD-transpeptidase"/>
</dbReference>
<organism evidence="10 11">
    <name type="scientific">Roseburia lenta</name>
    <dbReference type="NCBI Taxonomy" id="2763061"/>
    <lineage>
        <taxon>Bacteria</taxon>
        <taxon>Bacillati</taxon>
        <taxon>Bacillota</taxon>
        <taxon>Clostridia</taxon>
        <taxon>Lachnospirales</taxon>
        <taxon>Lachnospiraceae</taxon>
        <taxon>Roseburia</taxon>
    </lineage>
</organism>
<protein>
    <submittedName>
        <fullName evidence="10">Peptidoglycan binding domain-containing protein</fullName>
    </submittedName>
</protein>
<dbReference type="PANTHER" id="PTHR30582:SF33">
    <property type="entry name" value="EXPORTED PROTEIN"/>
    <property type="match status" value="1"/>
</dbReference>
<reference evidence="10 11" key="1">
    <citation type="submission" date="2020-08" db="EMBL/GenBank/DDBJ databases">
        <title>Genome public.</title>
        <authorList>
            <person name="Liu C."/>
            <person name="Sun Q."/>
        </authorList>
    </citation>
    <scope>NUCLEOTIDE SEQUENCE [LARGE SCALE GENOMIC DNA]</scope>
    <source>
        <strain evidence="10 11">NSJ-9</strain>
    </source>
</reference>
<feature type="transmembrane region" description="Helical" evidence="8">
    <location>
        <begin position="33"/>
        <end position="55"/>
    </location>
</feature>
<keyword evidence="5 6" id="KW-0961">Cell wall biogenesis/degradation</keyword>
<dbReference type="Gene3D" id="2.40.440.10">
    <property type="entry name" value="L,D-transpeptidase catalytic domain-like"/>
    <property type="match status" value="1"/>
</dbReference>
<evidence type="ECO:0000313" key="10">
    <source>
        <dbReference type="EMBL" id="MBC5685672.1"/>
    </source>
</evidence>
<evidence type="ECO:0000256" key="1">
    <source>
        <dbReference type="ARBA" id="ARBA00004752"/>
    </source>
</evidence>
<evidence type="ECO:0000256" key="2">
    <source>
        <dbReference type="ARBA" id="ARBA00022679"/>
    </source>
</evidence>
<dbReference type="SUPFAM" id="SSF143985">
    <property type="entry name" value="L,D-transpeptidase pre-catalytic domain-like"/>
    <property type="match status" value="1"/>
</dbReference>
<keyword evidence="2" id="KW-0808">Transferase</keyword>
<dbReference type="EMBL" id="JACOPG010000001">
    <property type="protein sequence ID" value="MBC5685672.1"/>
    <property type="molecule type" value="Genomic_DNA"/>
</dbReference>
<dbReference type="InterPro" id="IPR038054">
    <property type="entry name" value="LD_TPept-like_central_sf"/>
</dbReference>